<dbReference type="STRING" id="1338436.LK10_09830"/>
<gene>
    <name evidence="2" type="ORF">LK10_09830</name>
</gene>
<keyword evidence="1" id="KW-0472">Membrane</keyword>
<keyword evidence="1" id="KW-1133">Transmembrane helix</keyword>
<reference evidence="2 3" key="1">
    <citation type="submission" date="2014-09" db="EMBL/GenBank/DDBJ databases">
        <title>Genome sequence of Sinomonas sp. MUSC 117.</title>
        <authorList>
            <person name="Lee L.-H."/>
        </authorList>
    </citation>
    <scope>NUCLEOTIDE SEQUENCE [LARGE SCALE GENOMIC DNA]</scope>
    <source>
        <strain evidence="2 3">MUSC 117</strain>
    </source>
</reference>
<evidence type="ECO:0000313" key="2">
    <source>
        <dbReference type="EMBL" id="KHL03081.1"/>
    </source>
</evidence>
<dbReference type="AlphaFoldDB" id="A0A0B2AMF5"/>
<evidence type="ECO:0000256" key="1">
    <source>
        <dbReference type="SAM" id="Phobius"/>
    </source>
</evidence>
<feature type="transmembrane region" description="Helical" evidence="1">
    <location>
        <begin position="27"/>
        <end position="49"/>
    </location>
</feature>
<dbReference type="EMBL" id="JTDL01000104">
    <property type="protein sequence ID" value="KHL03081.1"/>
    <property type="molecule type" value="Genomic_DNA"/>
</dbReference>
<name>A0A0B2AMF5_9MICC</name>
<evidence type="ECO:0000313" key="3">
    <source>
        <dbReference type="Proteomes" id="UP000030982"/>
    </source>
</evidence>
<keyword evidence="3" id="KW-1185">Reference proteome</keyword>
<dbReference type="Proteomes" id="UP000030982">
    <property type="component" value="Unassembled WGS sequence"/>
</dbReference>
<dbReference type="RefSeq" id="WP_043122974.1">
    <property type="nucleotide sequence ID" value="NZ_JTDL01000104.1"/>
</dbReference>
<dbReference type="InterPro" id="IPR021443">
    <property type="entry name" value="DUF3093"/>
</dbReference>
<sequence length="161" mass="17289">MPDSPSSGPAPRDSAATLYSEKLWPSWWVWVVVVGIAGACILVLAPISIAAGYTGAILVFLVLFGILIATTPAVVVTRGELRAGRAVLPREFVASVEAFLGDEATAERGTRLDGRAYLCMRGWISPVVRVELDDPEDPTPYWLVSTRRPAKLVEALAGRQA</sequence>
<dbReference type="Pfam" id="PF11292">
    <property type="entry name" value="DUF3093"/>
    <property type="match status" value="1"/>
</dbReference>
<dbReference type="OrthoDB" id="3217020at2"/>
<organism evidence="2 3">
    <name type="scientific">Sinomonas humi</name>
    <dbReference type="NCBI Taxonomy" id="1338436"/>
    <lineage>
        <taxon>Bacteria</taxon>
        <taxon>Bacillati</taxon>
        <taxon>Actinomycetota</taxon>
        <taxon>Actinomycetes</taxon>
        <taxon>Micrococcales</taxon>
        <taxon>Micrococcaceae</taxon>
        <taxon>Sinomonas</taxon>
    </lineage>
</organism>
<proteinExistence type="predicted"/>
<keyword evidence="1" id="KW-0812">Transmembrane</keyword>
<comment type="caution">
    <text evidence="2">The sequence shown here is derived from an EMBL/GenBank/DDBJ whole genome shotgun (WGS) entry which is preliminary data.</text>
</comment>
<protein>
    <submittedName>
        <fullName evidence="2">Membrane protein</fullName>
    </submittedName>
</protein>
<accession>A0A0B2AMF5</accession>
<feature type="transmembrane region" description="Helical" evidence="1">
    <location>
        <begin position="55"/>
        <end position="76"/>
    </location>
</feature>